<dbReference type="KEGG" id="por:APT59_00190"/>
<dbReference type="AlphaFoldDB" id="A0A0U4VI38"/>
<evidence type="ECO:0000313" key="3">
    <source>
        <dbReference type="Proteomes" id="UP000064137"/>
    </source>
</evidence>
<dbReference type="EMBL" id="CP013987">
    <property type="protein sequence ID" value="ALZ82695.1"/>
    <property type="molecule type" value="Genomic_DNA"/>
</dbReference>
<dbReference type="Gene3D" id="2.40.10.220">
    <property type="entry name" value="predicted glycosyltransferase like domains"/>
    <property type="match status" value="1"/>
</dbReference>
<dbReference type="OrthoDB" id="7063880at2"/>
<dbReference type="GO" id="GO:0035438">
    <property type="term" value="F:cyclic-di-GMP binding"/>
    <property type="evidence" value="ECO:0007669"/>
    <property type="project" value="InterPro"/>
</dbReference>
<dbReference type="Proteomes" id="UP000064137">
    <property type="component" value="Chromosome"/>
</dbReference>
<organism evidence="2 3">
    <name type="scientific">Pseudomonas oryzihabitans</name>
    <dbReference type="NCBI Taxonomy" id="47885"/>
    <lineage>
        <taxon>Bacteria</taxon>
        <taxon>Pseudomonadati</taxon>
        <taxon>Pseudomonadota</taxon>
        <taxon>Gammaproteobacteria</taxon>
        <taxon>Pseudomonadales</taxon>
        <taxon>Pseudomonadaceae</taxon>
        <taxon>Pseudomonas</taxon>
    </lineage>
</organism>
<gene>
    <name evidence="2" type="ORF">APT59_00190</name>
</gene>
<name>A0A0U4VI38_9PSED</name>
<dbReference type="RefSeq" id="WP_059313008.1">
    <property type="nucleotide sequence ID" value="NZ_CP013987.1"/>
</dbReference>
<evidence type="ECO:0000259" key="1">
    <source>
        <dbReference type="Pfam" id="PF07238"/>
    </source>
</evidence>
<proteinExistence type="predicted"/>
<accession>A0A0U4VI38</accession>
<feature type="domain" description="PilZ" evidence="1">
    <location>
        <begin position="5"/>
        <end position="87"/>
    </location>
</feature>
<dbReference type="SUPFAM" id="SSF141371">
    <property type="entry name" value="PilZ domain-like"/>
    <property type="match status" value="1"/>
</dbReference>
<dbReference type="InterPro" id="IPR009875">
    <property type="entry name" value="PilZ_domain"/>
</dbReference>
<sequence length="90" mass="10191">MNSRDQRQHTRTPLKCRLWIAYPDGEIVGETRDLSDGGVYVVHPELTRLPRGTRVVGQVLDLPMEAPKVTMEIMRTDGEGAGLKFLRDQD</sequence>
<dbReference type="Pfam" id="PF07238">
    <property type="entry name" value="PilZ"/>
    <property type="match status" value="1"/>
</dbReference>
<evidence type="ECO:0000313" key="2">
    <source>
        <dbReference type="EMBL" id="ALZ82695.1"/>
    </source>
</evidence>
<reference evidence="2 3" key="1">
    <citation type="submission" date="2016-01" db="EMBL/GenBank/DDBJ databases">
        <title>Annotation of Pseudomonas oryzihabitans USDA-ARS-USMARC-56511.</title>
        <authorList>
            <person name="Harhay G.P."/>
            <person name="Harhay D.M."/>
            <person name="Smith T.P.L."/>
            <person name="Bono J.L."/>
            <person name="Heaton M.P."/>
            <person name="Clawson M.L."/>
            <person name="Chitko-Mckown C.G."/>
            <person name="Capik S.F."/>
            <person name="DeDonder K.D."/>
            <person name="Apley M.D."/>
            <person name="Lubbers B.V."/>
            <person name="White B.J."/>
            <person name="Larson R.L."/>
        </authorList>
    </citation>
    <scope>NUCLEOTIDE SEQUENCE [LARGE SCALE GENOMIC DNA]</scope>
    <source>
        <strain evidence="2 3">USDA-ARS-USMARC-56511</strain>
    </source>
</reference>
<protein>
    <submittedName>
        <fullName evidence="2">Pilus assembly protein PilZ</fullName>
    </submittedName>
</protein>